<keyword evidence="1" id="KW-0147">Chitin-binding</keyword>
<evidence type="ECO:0000256" key="5">
    <source>
        <dbReference type="ARBA" id="ARBA00023180"/>
    </source>
</evidence>
<feature type="domain" description="Chitin-binding type-2" evidence="6">
    <location>
        <begin position="319"/>
        <end position="371"/>
    </location>
</feature>
<dbReference type="Proteomes" id="UP000050640">
    <property type="component" value="Unplaced"/>
</dbReference>
<keyword evidence="7" id="KW-1185">Reference proteome</keyword>
<dbReference type="PANTHER" id="PTHR23301">
    <property type="entry name" value="CHITIN BINDING PERITROPHIN-A"/>
    <property type="match status" value="1"/>
</dbReference>
<accession>A0A0R3RZG0</accession>
<feature type="domain" description="Chitin-binding type-2" evidence="6">
    <location>
        <begin position="233"/>
        <end position="284"/>
    </location>
</feature>
<reference evidence="8" key="1">
    <citation type="submission" date="2017-02" db="UniProtKB">
        <authorList>
            <consortium name="WormBaseParasite"/>
        </authorList>
    </citation>
    <scope>IDENTIFICATION</scope>
</reference>
<evidence type="ECO:0000256" key="4">
    <source>
        <dbReference type="ARBA" id="ARBA00023157"/>
    </source>
</evidence>
<dbReference type="InterPro" id="IPR051940">
    <property type="entry name" value="Chitin_bind-dev_reg"/>
</dbReference>
<evidence type="ECO:0000256" key="1">
    <source>
        <dbReference type="ARBA" id="ARBA00022669"/>
    </source>
</evidence>
<feature type="domain" description="Chitin-binding type-2" evidence="6">
    <location>
        <begin position="429"/>
        <end position="486"/>
    </location>
</feature>
<dbReference type="Pfam" id="PF01607">
    <property type="entry name" value="CBM_14"/>
    <property type="match status" value="5"/>
</dbReference>
<dbReference type="SUPFAM" id="SSF57625">
    <property type="entry name" value="Invertebrate chitin-binding proteins"/>
    <property type="match status" value="6"/>
</dbReference>
<sequence length="594" mass="68540">MNEQEECQFQYSISHLIFYFSSVAFKFQNITKAEKYSVCKNGHWEDRSCPVGMVYFEGNQMCRTDPSCAHPFECKTGQSFQLRCNEYLICSTDGVVEHRFCPPFRRWDSQAQLCVPDDACLSSSIKPCKDGAVIDSFDCKFYHQCSDGKWHKMSCVIYPAVGLCKACRNSDNVARHAEDRCNEGDVIANPQDCRGYMICDGRRWKNGWCKLGTFWNQQLKQCHRTTDCKAFKRAECNHGQFLVGGICKEYLKCLQGSWITMKCLPGYAFDTNTKKCVISDECVSSNNNYQSVVDYSITGSLPSLFQSETKPDGKQQQLQWPCQSGSTIRNEYDCNRYFECVADEYKDRYCKDNDEFNDESGRCEKEYHCDLSRCRNGRMIASEICGHYQICLNGTWYKRVCEDNGRFADGYCRVKNCNDDNDAISSTLSSSCKEGNVLADDIDCKRYFICRQGRFQEQFCWNGASFDKKLGYCVRDKIYTTESCVGDNVKEDKYDRTAYRICNNGKFELRFCPYGLVYNHSNRRCEKDSAADDARQETCKESSGSIGYREDPNDCHKFYQCAHGKWVSKACPAKLYWNAEKITCDWLSDELCRK</sequence>
<keyword evidence="2" id="KW-0732">Signal</keyword>
<feature type="domain" description="Chitin-binding type-2" evidence="6">
    <location>
        <begin position="178"/>
        <end position="230"/>
    </location>
</feature>
<dbReference type="SMART" id="SM00494">
    <property type="entry name" value="ChtBD2"/>
    <property type="match status" value="10"/>
</dbReference>
<evidence type="ECO:0000313" key="7">
    <source>
        <dbReference type="Proteomes" id="UP000050640"/>
    </source>
</evidence>
<dbReference type="PROSITE" id="PS50940">
    <property type="entry name" value="CHIT_BIND_II"/>
    <property type="match status" value="5"/>
</dbReference>
<evidence type="ECO:0000259" key="6">
    <source>
        <dbReference type="PROSITE" id="PS50940"/>
    </source>
</evidence>
<proteinExistence type="predicted"/>
<evidence type="ECO:0000313" key="8">
    <source>
        <dbReference type="WBParaSite" id="EEL_0000771501-mRNA-1"/>
    </source>
</evidence>
<evidence type="ECO:0000256" key="3">
    <source>
        <dbReference type="ARBA" id="ARBA00022737"/>
    </source>
</evidence>
<dbReference type="AlphaFoldDB" id="A0A0R3RZG0"/>
<dbReference type="STRING" id="1147741.A0A0R3RZG0"/>
<name>A0A0R3RZG0_9BILA</name>
<dbReference type="WBParaSite" id="EEL_0000771501-mRNA-1">
    <property type="protein sequence ID" value="EEL_0000771501-mRNA-1"/>
    <property type="gene ID" value="EEL_0000771501"/>
</dbReference>
<dbReference type="PANTHER" id="PTHR23301:SF0">
    <property type="entry name" value="CHITIN-BINDING TYPE-2 DOMAIN-CONTAINING PROTEIN-RELATED"/>
    <property type="match status" value="1"/>
</dbReference>
<dbReference type="InterPro" id="IPR036508">
    <property type="entry name" value="Chitin-bd_dom_sf"/>
</dbReference>
<keyword evidence="5" id="KW-0325">Glycoprotein</keyword>
<dbReference type="InterPro" id="IPR002557">
    <property type="entry name" value="Chitin-bd_dom"/>
</dbReference>
<keyword evidence="4" id="KW-1015">Disulfide bond</keyword>
<evidence type="ECO:0000256" key="2">
    <source>
        <dbReference type="ARBA" id="ARBA00022729"/>
    </source>
</evidence>
<keyword evidence="3" id="KW-0677">Repeat</keyword>
<protein>
    <submittedName>
        <fullName evidence="8">Chitin binding peritrophin-a domain protein</fullName>
    </submittedName>
</protein>
<dbReference type="Gene3D" id="2.170.140.10">
    <property type="entry name" value="Chitin binding domain"/>
    <property type="match status" value="3"/>
</dbReference>
<dbReference type="GO" id="GO:0008061">
    <property type="term" value="F:chitin binding"/>
    <property type="evidence" value="ECO:0007669"/>
    <property type="project" value="UniProtKB-KW"/>
</dbReference>
<feature type="domain" description="Chitin-binding type-2" evidence="6">
    <location>
        <begin position="536"/>
        <end position="594"/>
    </location>
</feature>
<organism evidence="7 8">
    <name type="scientific">Elaeophora elaphi</name>
    <dbReference type="NCBI Taxonomy" id="1147741"/>
    <lineage>
        <taxon>Eukaryota</taxon>
        <taxon>Metazoa</taxon>
        <taxon>Ecdysozoa</taxon>
        <taxon>Nematoda</taxon>
        <taxon>Chromadorea</taxon>
        <taxon>Rhabditida</taxon>
        <taxon>Spirurina</taxon>
        <taxon>Spiruromorpha</taxon>
        <taxon>Filarioidea</taxon>
        <taxon>Onchocercidae</taxon>
        <taxon>Elaeophora</taxon>
    </lineage>
</organism>
<dbReference type="GO" id="GO:0005576">
    <property type="term" value="C:extracellular region"/>
    <property type="evidence" value="ECO:0007669"/>
    <property type="project" value="InterPro"/>
</dbReference>